<gene>
    <name evidence="2" type="ORF">H7995_22685</name>
</gene>
<protein>
    <recommendedName>
        <fullName evidence="4">Lipoprotein</fullName>
    </recommendedName>
</protein>
<comment type="caution">
    <text evidence="2">The sequence shown here is derived from an EMBL/GenBank/DDBJ whole genome shotgun (WGS) entry which is preliminary data.</text>
</comment>
<dbReference type="EMBL" id="JACMYG010000030">
    <property type="protein sequence ID" value="MBC2692601.1"/>
    <property type="molecule type" value="Genomic_DNA"/>
</dbReference>
<organism evidence="2 3">
    <name type="scientific">Pseudomonas kielensis</name>
    <dbReference type="NCBI Taxonomy" id="2762577"/>
    <lineage>
        <taxon>Bacteria</taxon>
        <taxon>Pseudomonadati</taxon>
        <taxon>Pseudomonadota</taxon>
        <taxon>Gammaproteobacteria</taxon>
        <taxon>Pseudomonadales</taxon>
        <taxon>Pseudomonadaceae</taxon>
        <taxon>Pseudomonas</taxon>
    </lineage>
</organism>
<accession>A0A7X1GHQ2</accession>
<sequence>MQMGFRFAAMFAFVVVAGCAGGTTASRDTAVVTVSAYGPDMSGQHEHGVGARLDVRESGEATSLAYPPMELRECNQSRTACALGIGVISGAAKIVSTSATSATLAINLKYQVGRSYSYNANGQQYSQQIPPDVQALQASQVISKQIEVVYGEVQHLPLPYGVDVAVCAQKLSAGEVIPDRSACQGN</sequence>
<dbReference type="PROSITE" id="PS51257">
    <property type="entry name" value="PROKAR_LIPOPROTEIN"/>
    <property type="match status" value="1"/>
</dbReference>
<evidence type="ECO:0000313" key="3">
    <source>
        <dbReference type="Proteomes" id="UP000526003"/>
    </source>
</evidence>
<name>A0A7X1GHQ2_9PSED</name>
<feature type="signal peptide" evidence="1">
    <location>
        <begin position="1"/>
        <end position="17"/>
    </location>
</feature>
<dbReference type="AlphaFoldDB" id="A0A7X1GHQ2"/>
<keyword evidence="3" id="KW-1185">Reference proteome</keyword>
<keyword evidence="1" id="KW-0732">Signal</keyword>
<evidence type="ECO:0000313" key="2">
    <source>
        <dbReference type="EMBL" id="MBC2692601.1"/>
    </source>
</evidence>
<evidence type="ECO:0008006" key="4">
    <source>
        <dbReference type="Google" id="ProtNLM"/>
    </source>
</evidence>
<dbReference type="Proteomes" id="UP000526003">
    <property type="component" value="Unassembled WGS sequence"/>
</dbReference>
<proteinExistence type="predicted"/>
<reference evidence="2 3" key="1">
    <citation type="submission" date="2020-08" db="EMBL/GenBank/DDBJ databases">
        <title>Pseudomonas sp. nov.</title>
        <authorList>
            <person name="Gieschler S."/>
            <person name="Fiedler G."/>
            <person name="Brinks E."/>
            <person name="Boehnlein C."/>
            <person name="Franz C.M.A.P."/>
            <person name="Kabisch J."/>
        </authorList>
    </citation>
    <scope>NUCLEOTIDE SEQUENCE [LARGE SCALE GENOMIC DNA]</scope>
    <source>
        <strain evidence="2 3">MBT-1</strain>
    </source>
</reference>
<feature type="chain" id="PRO_5031540603" description="Lipoprotein" evidence="1">
    <location>
        <begin position="18"/>
        <end position="186"/>
    </location>
</feature>
<evidence type="ECO:0000256" key="1">
    <source>
        <dbReference type="SAM" id="SignalP"/>
    </source>
</evidence>